<accession>A0A2M4B262</accession>
<organism evidence="2">
    <name type="scientific">Anopheles triannulatus</name>
    <dbReference type="NCBI Taxonomy" id="58253"/>
    <lineage>
        <taxon>Eukaryota</taxon>
        <taxon>Metazoa</taxon>
        <taxon>Ecdysozoa</taxon>
        <taxon>Arthropoda</taxon>
        <taxon>Hexapoda</taxon>
        <taxon>Insecta</taxon>
        <taxon>Pterygota</taxon>
        <taxon>Neoptera</taxon>
        <taxon>Endopterygota</taxon>
        <taxon>Diptera</taxon>
        <taxon>Nematocera</taxon>
        <taxon>Culicoidea</taxon>
        <taxon>Culicidae</taxon>
        <taxon>Anophelinae</taxon>
        <taxon>Anopheles</taxon>
    </lineage>
</organism>
<keyword evidence="1" id="KW-0732">Signal</keyword>
<reference evidence="2" key="1">
    <citation type="submission" date="2018-01" db="EMBL/GenBank/DDBJ databases">
        <title>An insight into the sialome of Amazonian anophelines.</title>
        <authorList>
            <person name="Ribeiro J.M."/>
            <person name="Scarpassa V."/>
            <person name="Calvo E."/>
        </authorList>
    </citation>
    <scope>NUCLEOTIDE SEQUENCE</scope>
    <source>
        <tissue evidence="2">Salivary glands</tissue>
    </source>
</reference>
<protein>
    <submittedName>
        <fullName evidence="2">Putative secreted protein</fullName>
    </submittedName>
</protein>
<name>A0A2M4B262_9DIPT</name>
<proteinExistence type="predicted"/>
<feature type="chain" id="PRO_5014934632" evidence="1">
    <location>
        <begin position="18"/>
        <end position="73"/>
    </location>
</feature>
<evidence type="ECO:0000256" key="1">
    <source>
        <dbReference type="SAM" id="SignalP"/>
    </source>
</evidence>
<evidence type="ECO:0000313" key="2">
    <source>
        <dbReference type="EMBL" id="MBW47052.1"/>
    </source>
</evidence>
<dbReference type="AlphaFoldDB" id="A0A2M4B262"/>
<sequence>MALAIAIVDGLATGILAHSPPVPGVARTVTTTSTTTMCIASRLKQTAAAAAAAMRLRTTTGPLGMQPQTVPVR</sequence>
<feature type="signal peptide" evidence="1">
    <location>
        <begin position="1"/>
        <end position="17"/>
    </location>
</feature>
<dbReference type="EMBL" id="GGFK01013731">
    <property type="protein sequence ID" value="MBW47052.1"/>
    <property type="molecule type" value="Transcribed_RNA"/>
</dbReference>